<name>A0AAI9XJV4_9PEZI</name>
<protein>
    <submittedName>
        <fullName evidence="8">GPR1/FUN34/yaaH family protein</fullName>
    </submittedName>
</protein>
<evidence type="ECO:0000256" key="1">
    <source>
        <dbReference type="ARBA" id="ARBA00004141"/>
    </source>
</evidence>
<dbReference type="AlphaFoldDB" id="A0AAI9XJV4"/>
<feature type="transmembrane region" description="Helical" evidence="7">
    <location>
        <begin position="221"/>
        <end position="241"/>
    </location>
</feature>
<dbReference type="PANTHER" id="PTHR31123:SF1">
    <property type="entry name" value="ACCUMULATION OF DYADS PROTEIN 2-RELATED"/>
    <property type="match status" value="1"/>
</dbReference>
<dbReference type="InterPro" id="IPR000791">
    <property type="entry name" value="Gpr1/Fun34/SatP-like"/>
</dbReference>
<comment type="caution">
    <text evidence="8">The sequence shown here is derived from an EMBL/GenBank/DDBJ whole genome shotgun (WGS) entry which is preliminary data.</text>
</comment>
<keyword evidence="3 7" id="KW-0812">Transmembrane</keyword>
<comment type="similarity">
    <text evidence="2">Belongs to the acetate uptake transporter (AceTr) (TC 2.A.96) family.</text>
</comment>
<dbReference type="Pfam" id="PF01184">
    <property type="entry name" value="Gpr1_Fun34_YaaH"/>
    <property type="match status" value="2"/>
</dbReference>
<feature type="transmembrane region" description="Helical" evidence="7">
    <location>
        <begin position="282"/>
        <end position="305"/>
    </location>
</feature>
<feature type="transmembrane region" description="Helical" evidence="7">
    <location>
        <begin position="88"/>
        <end position="107"/>
    </location>
</feature>
<keyword evidence="5 7" id="KW-0472">Membrane</keyword>
<keyword evidence="4 7" id="KW-1133">Transmembrane helix</keyword>
<dbReference type="InterPro" id="IPR051633">
    <property type="entry name" value="AceTr"/>
</dbReference>
<proteinExistence type="inferred from homology"/>
<feature type="transmembrane region" description="Helical" evidence="7">
    <location>
        <begin position="127"/>
        <end position="148"/>
    </location>
</feature>
<dbReference type="Proteomes" id="UP001239213">
    <property type="component" value="Unassembled WGS sequence"/>
</dbReference>
<dbReference type="EMBL" id="MPDP01000304">
    <property type="protein sequence ID" value="KAK1450719.1"/>
    <property type="molecule type" value="Genomic_DNA"/>
</dbReference>
<dbReference type="PROSITE" id="PS01114">
    <property type="entry name" value="GPR1_FUN34_YAAH"/>
    <property type="match status" value="1"/>
</dbReference>
<dbReference type="NCBIfam" id="NF038013">
    <property type="entry name" value="AceTr_1"/>
    <property type="match status" value="1"/>
</dbReference>
<evidence type="ECO:0000313" key="8">
    <source>
        <dbReference type="EMBL" id="KAK1450719.1"/>
    </source>
</evidence>
<comment type="subcellular location">
    <subcellularLocation>
        <location evidence="1">Membrane</location>
        <topology evidence="1">Multi-pass membrane protein</topology>
    </subcellularLocation>
</comment>
<evidence type="ECO:0000256" key="6">
    <source>
        <dbReference type="SAM" id="MobiDB-lite"/>
    </source>
</evidence>
<evidence type="ECO:0000256" key="7">
    <source>
        <dbReference type="SAM" id="Phobius"/>
    </source>
</evidence>
<feature type="region of interest" description="Disordered" evidence="6">
    <location>
        <begin position="1"/>
        <end position="40"/>
    </location>
</feature>
<organism evidence="8 9">
    <name type="scientific">Colletotrichum cuscutae</name>
    <dbReference type="NCBI Taxonomy" id="1209917"/>
    <lineage>
        <taxon>Eukaryota</taxon>
        <taxon>Fungi</taxon>
        <taxon>Dikarya</taxon>
        <taxon>Ascomycota</taxon>
        <taxon>Pezizomycotina</taxon>
        <taxon>Sordariomycetes</taxon>
        <taxon>Hypocreomycetidae</taxon>
        <taxon>Glomerellales</taxon>
        <taxon>Glomerellaceae</taxon>
        <taxon>Colletotrichum</taxon>
        <taxon>Colletotrichum acutatum species complex</taxon>
    </lineage>
</organism>
<evidence type="ECO:0000256" key="2">
    <source>
        <dbReference type="ARBA" id="ARBA00005587"/>
    </source>
</evidence>
<evidence type="ECO:0000313" key="9">
    <source>
        <dbReference type="Proteomes" id="UP001239213"/>
    </source>
</evidence>
<dbReference type="InterPro" id="IPR047622">
    <property type="entry name" value="GPR1_FUN34_YAAH"/>
</dbReference>
<evidence type="ECO:0000256" key="4">
    <source>
        <dbReference type="ARBA" id="ARBA00022989"/>
    </source>
</evidence>
<feature type="transmembrane region" description="Helical" evidence="7">
    <location>
        <begin position="248"/>
        <end position="270"/>
    </location>
</feature>
<evidence type="ECO:0000256" key="5">
    <source>
        <dbReference type="ARBA" id="ARBA00023136"/>
    </source>
</evidence>
<accession>A0AAI9XJV4</accession>
<sequence>MATHEAHHNAVPPQDVEKDVHTSGADHYNGANGAQVGQNTYSRQAGPFSRVADYRNMTEGEAQAFGGSLQPGVWKPYEHRKFANPAPLGLSAFALTTFVLSCVNLHARGVTAPNIAVPLAFGYGGLVQLLAGMWYVQIFLPMFSFSLFRARVPKTSPTSHLNRLHDVPRKRKLREMAVGNTFGATALSSYGGFWIAYGILLTPNWGIIAADGPYAANYSDHYSAVGFFLTGWFIFTTLLLLCTLRSTVVFFSLFFTLDLAFLFLACENYAANNGALTASRNLQICGGTFGMLAAFLAWYCALAGLQDDSNSFFQVPVFHLPWSDKGKEIRRAKSNVA</sequence>
<dbReference type="GO" id="GO:0015123">
    <property type="term" value="F:acetate transmembrane transporter activity"/>
    <property type="evidence" value="ECO:0007669"/>
    <property type="project" value="TreeGrafter"/>
</dbReference>
<gene>
    <name evidence="8" type="ORF">CCUS01_02175</name>
</gene>
<dbReference type="GO" id="GO:0005886">
    <property type="term" value="C:plasma membrane"/>
    <property type="evidence" value="ECO:0007669"/>
    <property type="project" value="TreeGrafter"/>
</dbReference>
<feature type="transmembrane region" description="Helical" evidence="7">
    <location>
        <begin position="177"/>
        <end position="201"/>
    </location>
</feature>
<dbReference type="PANTHER" id="PTHR31123">
    <property type="entry name" value="ACCUMULATION OF DYADS PROTEIN 2-RELATED"/>
    <property type="match status" value="1"/>
</dbReference>
<evidence type="ECO:0000256" key="3">
    <source>
        <dbReference type="ARBA" id="ARBA00022692"/>
    </source>
</evidence>
<reference evidence="8" key="1">
    <citation type="submission" date="2016-11" db="EMBL/GenBank/DDBJ databases">
        <title>The genome sequence of Colletotrichum cuscutae.</title>
        <authorList>
            <person name="Baroncelli R."/>
        </authorList>
    </citation>
    <scope>NUCLEOTIDE SEQUENCE</scope>
    <source>
        <strain evidence="8">IMI 304802</strain>
    </source>
</reference>
<keyword evidence="9" id="KW-1185">Reference proteome</keyword>